<keyword evidence="5" id="KW-1185">Reference proteome</keyword>
<dbReference type="KEGG" id="ajg:KKR91_09635"/>
<keyword evidence="2" id="KW-0472">Membrane</keyword>
<gene>
    <name evidence="4" type="ORF">KKR91_09635</name>
</gene>
<keyword evidence="2" id="KW-1133">Transmembrane helix</keyword>
<evidence type="ECO:0000259" key="3">
    <source>
        <dbReference type="PROSITE" id="PS50011"/>
    </source>
</evidence>
<dbReference type="InterPro" id="IPR004147">
    <property type="entry name" value="ABC1_dom"/>
</dbReference>
<dbReference type="RefSeq" id="WP_210229038.1">
    <property type="nucleotide sequence ID" value="NZ_CP076022.1"/>
</dbReference>
<dbReference type="CDD" id="cd05121">
    <property type="entry name" value="ABC1_ADCK3-like"/>
    <property type="match status" value="1"/>
</dbReference>
<keyword evidence="2" id="KW-0812">Transmembrane</keyword>
<evidence type="ECO:0000256" key="2">
    <source>
        <dbReference type="SAM" id="Phobius"/>
    </source>
</evidence>
<evidence type="ECO:0000313" key="4">
    <source>
        <dbReference type="EMBL" id="QWC08808.1"/>
    </source>
</evidence>
<dbReference type="Pfam" id="PF03109">
    <property type="entry name" value="ABC1"/>
    <property type="match status" value="1"/>
</dbReference>
<keyword evidence="4" id="KW-0418">Kinase</keyword>
<dbReference type="SUPFAM" id="SSF56112">
    <property type="entry name" value="Protein kinase-like (PK-like)"/>
    <property type="match status" value="1"/>
</dbReference>
<protein>
    <submittedName>
        <fullName evidence="4">AarF/ABC1/UbiB kinase family protein</fullName>
    </submittedName>
</protein>
<dbReference type="AlphaFoldDB" id="A0A975QZS8"/>
<organism evidence="4 5">
    <name type="scientific">Arthrobacter jiangjiafuii</name>
    <dbReference type="NCBI Taxonomy" id="2817475"/>
    <lineage>
        <taxon>Bacteria</taxon>
        <taxon>Bacillati</taxon>
        <taxon>Actinomycetota</taxon>
        <taxon>Actinomycetes</taxon>
        <taxon>Micrococcales</taxon>
        <taxon>Micrococcaceae</taxon>
        <taxon>Arthrobacter</taxon>
    </lineage>
</organism>
<reference evidence="4 5" key="1">
    <citation type="submission" date="2021-05" db="EMBL/GenBank/DDBJ databases">
        <title>Novel species in genus Arthrobacter.</title>
        <authorList>
            <person name="Zhang G."/>
        </authorList>
    </citation>
    <scope>NUCLEOTIDE SEQUENCE [LARGE SCALE GENOMIC DNA]</scope>
    <source>
        <strain evidence="5">zg-ZUI227</strain>
    </source>
</reference>
<dbReference type="InterPro" id="IPR050154">
    <property type="entry name" value="UbiB_kinase"/>
</dbReference>
<keyword evidence="4" id="KW-0808">Transferase</keyword>
<dbReference type="GO" id="GO:0005524">
    <property type="term" value="F:ATP binding"/>
    <property type="evidence" value="ECO:0007669"/>
    <property type="project" value="InterPro"/>
</dbReference>
<evidence type="ECO:0000256" key="1">
    <source>
        <dbReference type="ARBA" id="ARBA00009670"/>
    </source>
</evidence>
<dbReference type="PANTHER" id="PTHR10566:SF113">
    <property type="entry name" value="PROTEIN ACTIVITY OF BC1 COMPLEX KINASE 7, CHLOROPLASTIC"/>
    <property type="match status" value="1"/>
</dbReference>
<dbReference type="GO" id="GO:0004672">
    <property type="term" value="F:protein kinase activity"/>
    <property type="evidence" value="ECO:0007669"/>
    <property type="project" value="InterPro"/>
</dbReference>
<name>A0A975QZS8_9MICC</name>
<dbReference type="PROSITE" id="PS50011">
    <property type="entry name" value="PROTEIN_KINASE_DOM"/>
    <property type="match status" value="1"/>
</dbReference>
<dbReference type="Proteomes" id="UP000676885">
    <property type="component" value="Chromosome"/>
</dbReference>
<feature type="transmembrane region" description="Helical" evidence="2">
    <location>
        <begin position="521"/>
        <end position="543"/>
    </location>
</feature>
<proteinExistence type="inferred from homology"/>
<dbReference type="PANTHER" id="PTHR10566">
    <property type="entry name" value="CHAPERONE-ACTIVITY OF BC1 COMPLEX CABC1 -RELATED"/>
    <property type="match status" value="1"/>
</dbReference>
<accession>A0A975QZS8</accession>
<evidence type="ECO:0000313" key="5">
    <source>
        <dbReference type="Proteomes" id="UP000676885"/>
    </source>
</evidence>
<dbReference type="InterPro" id="IPR011009">
    <property type="entry name" value="Kinase-like_dom_sf"/>
</dbReference>
<dbReference type="EMBL" id="CP076022">
    <property type="protein sequence ID" value="QWC08808.1"/>
    <property type="molecule type" value="Genomic_DNA"/>
</dbReference>
<comment type="similarity">
    <text evidence="1">Belongs to the protein kinase superfamily. ADCK protein kinase family.</text>
</comment>
<feature type="domain" description="Protein kinase" evidence="3">
    <location>
        <begin position="121"/>
        <end position="488"/>
    </location>
</feature>
<dbReference type="InterPro" id="IPR000719">
    <property type="entry name" value="Prot_kinase_dom"/>
</dbReference>
<sequence length="553" mass="61292">MKTHLDRYRQIAEILYRNGLGYLVAASGLEERLPFGRRPRPGDRPDGPASRPEYLRIALEELGPTFVKLGQLLSTRQDLLPPAYQADLAKLQDNAEPVPWEQIEPVLTGTLGAGALHRFTRFDTTPLASASIGQVYSAGLPDGTDVVVKIRRPGVDVEVNRDLDILQGLAGYAGKHWEAARDYDLPGLMDEFADTLRSELDYAREAANTERFRMNFEANPAVQIPAVYRDYSSSTVLTQERLYGLKVTDTAAIDAAGIDRKALAVKAADAEMKMVFDDGFFHADPHPGNIFVESGGRIGLIDFGMVGEVDDKLRAQLSALFISIMRRDPDRMASSLLRMCATARRPDRVRLSLDLRQLMRLYSGKTLGEAPVGRIINAALAIVRNHHLQLPREMALLLRMLIMTEGMGEVLDPDFSMGNTLAPYARRMTMAQLNPVNFARRLGQAGVETLELGAELPDQVRRLLNTLDIEGLEVHLRAAELLPLVERLERVGNRMVAAIFAAAFIRGVGELTLGDTDRWKTWQAPLMTAGLASTGLLGGYLAWSARRQRIREL</sequence>